<name>A0AAQ3Q582_9LILI</name>
<evidence type="ECO:0000313" key="2">
    <source>
        <dbReference type="Proteomes" id="UP001327560"/>
    </source>
</evidence>
<accession>A0AAQ3Q582</accession>
<evidence type="ECO:0000313" key="1">
    <source>
        <dbReference type="EMBL" id="WOK96955.1"/>
    </source>
</evidence>
<sequence>MPIISLMNWIREYLMRRFAKNRILCERYKGSSKICPRPRKRLEKHVLESAKWRASWAEGSKYECSVAFCVMIVTLVPQLSEDIHFGPSNR</sequence>
<proteinExistence type="predicted"/>
<reference evidence="1 2" key="1">
    <citation type="submission" date="2023-10" db="EMBL/GenBank/DDBJ databases">
        <title>Chromosome-scale genome assembly provides insights into flower coloration mechanisms of Canna indica.</title>
        <authorList>
            <person name="Li C."/>
        </authorList>
    </citation>
    <scope>NUCLEOTIDE SEQUENCE [LARGE SCALE GENOMIC DNA]</scope>
    <source>
        <tissue evidence="1">Flower</tissue>
    </source>
</reference>
<protein>
    <submittedName>
        <fullName evidence="1">Uncharacterized protein</fullName>
    </submittedName>
</protein>
<organism evidence="1 2">
    <name type="scientific">Canna indica</name>
    <name type="common">Indian-shot</name>
    <dbReference type="NCBI Taxonomy" id="4628"/>
    <lineage>
        <taxon>Eukaryota</taxon>
        <taxon>Viridiplantae</taxon>
        <taxon>Streptophyta</taxon>
        <taxon>Embryophyta</taxon>
        <taxon>Tracheophyta</taxon>
        <taxon>Spermatophyta</taxon>
        <taxon>Magnoliopsida</taxon>
        <taxon>Liliopsida</taxon>
        <taxon>Zingiberales</taxon>
        <taxon>Cannaceae</taxon>
        <taxon>Canna</taxon>
    </lineage>
</organism>
<dbReference type="AlphaFoldDB" id="A0AAQ3Q582"/>
<dbReference type="EMBL" id="CP136891">
    <property type="protein sequence ID" value="WOK96955.1"/>
    <property type="molecule type" value="Genomic_DNA"/>
</dbReference>
<gene>
    <name evidence="1" type="ORF">Cni_G05663</name>
</gene>
<dbReference type="Proteomes" id="UP001327560">
    <property type="component" value="Chromosome 2"/>
</dbReference>
<keyword evidence="2" id="KW-1185">Reference proteome</keyword>